<comment type="caution">
    <text evidence="3">The sequence shown here is derived from an EMBL/GenBank/DDBJ whole genome shotgun (WGS) entry which is preliminary data.</text>
</comment>
<dbReference type="Proteomes" id="UP001634394">
    <property type="component" value="Unassembled WGS sequence"/>
</dbReference>
<keyword evidence="1" id="KW-0175">Coiled coil</keyword>
<feature type="coiled-coil region" evidence="1">
    <location>
        <begin position="117"/>
        <end position="144"/>
    </location>
</feature>
<reference evidence="3 4" key="1">
    <citation type="submission" date="2024-11" db="EMBL/GenBank/DDBJ databases">
        <title>Chromosome-level genome assembly of the freshwater bivalve Anodonta woodiana.</title>
        <authorList>
            <person name="Chen X."/>
        </authorList>
    </citation>
    <scope>NUCLEOTIDE SEQUENCE [LARGE SCALE GENOMIC DNA]</scope>
    <source>
        <strain evidence="3">MN2024</strain>
        <tissue evidence="3">Gills</tissue>
    </source>
</reference>
<protein>
    <submittedName>
        <fullName evidence="3">Uncharacterized protein</fullName>
    </submittedName>
</protein>
<feature type="compositionally biased region" description="Basic residues" evidence="2">
    <location>
        <begin position="15"/>
        <end position="32"/>
    </location>
</feature>
<keyword evidence="4" id="KW-1185">Reference proteome</keyword>
<feature type="compositionally biased region" description="Basic and acidic residues" evidence="2">
    <location>
        <begin position="75"/>
        <end position="92"/>
    </location>
</feature>
<gene>
    <name evidence="3" type="ORF">ACJMK2_041212</name>
</gene>
<sequence length="148" mass="17994">MGKTRVQYQKDYRERKKKNDKKFLKRERERTKHYKLPIGALSEEKWHELHEKNRNWKRISREKLRHINTQETEEKEDRPRSSEAETNADKADSSQAAQQISKGWLTVKLDFKPRQRSQKRSKALRTASRRIKNLEEKLIILNRENKKL</sequence>
<feature type="region of interest" description="Disordered" evidence="2">
    <location>
        <begin position="1"/>
        <end position="32"/>
    </location>
</feature>
<proteinExistence type="predicted"/>
<feature type="region of interest" description="Disordered" evidence="2">
    <location>
        <begin position="60"/>
        <end position="99"/>
    </location>
</feature>
<dbReference type="AlphaFoldDB" id="A0ABD3W6K8"/>
<dbReference type="EMBL" id="JBJQND010000008">
    <property type="protein sequence ID" value="KAL3868402.1"/>
    <property type="molecule type" value="Genomic_DNA"/>
</dbReference>
<evidence type="ECO:0000256" key="1">
    <source>
        <dbReference type="SAM" id="Coils"/>
    </source>
</evidence>
<evidence type="ECO:0000313" key="4">
    <source>
        <dbReference type="Proteomes" id="UP001634394"/>
    </source>
</evidence>
<evidence type="ECO:0000313" key="3">
    <source>
        <dbReference type="EMBL" id="KAL3868402.1"/>
    </source>
</evidence>
<accession>A0ABD3W6K8</accession>
<organism evidence="3 4">
    <name type="scientific">Sinanodonta woodiana</name>
    <name type="common">Chinese pond mussel</name>
    <name type="synonym">Anodonta woodiana</name>
    <dbReference type="NCBI Taxonomy" id="1069815"/>
    <lineage>
        <taxon>Eukaryota</taxon>
        <taxon>Metazoa</taxon>
        <taxon>Spiralia</taxon>
        <taxon>Lophotrochozoa</taxon>
        <taxon>Mollusca</taxon>
        <taxon>Bivalvia</taxon>
        <taxon>Autobranchia</taxon>
        <taxon>Heteroconchia</taxon>
        <taxon>Palaeoheterodonta</taxon>
        <taxon>Unionida</taxon>
        <taxon>Unionoidea</taxon>
        <taxon>Unionidae</taxon>
        <taxon>Unioninae</taxon>
        <taxon>Sinanodonta</taxon>
    </lineage>
</organism>
<evidence type="ECO:0000256" key="2">
    <source>
        <dbReference type="SAM" id="MobiDB-lite"/>
    </source>
</evidence>
<name>A0ABD3W6K8_SINWO</name>